<dbReference type="EMBL" id="AKWJ02000021">
    <property type="protein sequence ID" value="EKP14053.1"/>
    <property type="molecule type" value="Genomic_DNA"/>
</dbReference>
<evidence type="ECO:0000256" key="1">
    <source>
        <dbReference type="SAM" id="MobiDB-lite"/>
    </source>
</evidence>
<proteinExistence type="predicted"/>
<name>A0ABP2S6R2_LEPBO</name>
<gene>
    <name evidence="2" type="ORF">LEP1GSC128_0462</name>
</gene>
<comment type="caution">
    <text evidence="2">The sequence shown here is derived from an EMBL/GenBank/DDBJ whole genome shotgun (WGS) entry which is preliminary data.</text>
</comment>
<evidence type="ECO:0000313" key="3">
    <source>
        <dbReference type="Proteomes" id="UP000002837"/>
    </source>
</evidence>
<organism evidence="2 3">
    <name type="scientific">Leptospira borgpetersenii str. 200801926</name>
    <dbReference type="NCBI Taxonomy" id="1193009"/>
    <lineage>
        <taxon>Bacteria</taxon>
        <taxon>Pseudomonadati</taxon>
        <taxon>Spirochaetota</taxon>
        <taxon>Spirochaetia</taxon>
        <taxon>Leptospirales</taxon>
        <taxon>Leptospiraceae</taxon>
        <taxon>Leptospira</taxon>
    </lineage>
</organism>
<evidence type="ECO:0000313" key="2">
    <source>
        <dbReference type="EMBL" id="EKP14053.1"/>
    </source>
</evidence>
<keyword evidence="3" id="KW-1185">Reference proteome</keyword>
<dbReference type="Proteomes" id="UP000002837">
    <property type="component" value="Unassembled WGS sequence"/>
</dbReference>
<reference evidence="2" key="1">
    <citation type="submission" date="2012-09" db="EMBL/GenBank/DDBJ databases">
        <authorList>
            <person name="Harkins D.M."/>
            <person name="Durkin A.S."/>
            <person name="Brinkac L.M."/>
            <person name="Selengut J.D."/>
            <person name="Sanka R."/>
            <person name="DePew J."/>
            <person name="Purushe J."/>
            <person name="Picardeau M."/>
            <person name="Werts C."/>
            <person name="Goarant C."/>
            <person name="Vinetz J.M."/>
            <person name="Sutton G.G."/>
            <person name="Nelson W.C."/>
            <person name="Fouts D.E."/>
        </authorList>
    </citation>
    <scope>NUCLEOTIDE SEQUENCE [LARGE SCALE GENOMIC DNA]</scope>
    <source>
        <strain evidence="2">200801926</strain>
    </source>
</reference>
<protein>
    <submittedName>
        <fullName evidence="2">Uncharacterized protein</fullName>
    </submittedName>
</protein>
<accession>A0ABP2S6R2</accession>
<sequence>MRIMMRKSSEMKQVLTSEQKPTFNADDNRITDFCRFDNGTQASLSRSYIL</sequence>
<feature type="region of interest" description="Disordered" evidence="1">
    <location>
        <begin position="1"/>
        <end position="20"/>
    </location>
</feature>